<protein>
    <submittedName>
        <fullName evidence="3">Uncharacterized protein</fullName>
    </submittedName>
</protein>
<accession>A0A8J5I4H4</accession>
<evidence type="ECO:0000313" key="3">
    <source>
        <dbReference type="EMBL" id="KAG6945873.1"/>
    </source>
</evidence>
<dbReference type="EMBL" id="JAENGY010001998">
    <property type="protein sequence ID" value="KAG6945873.1"/>
    <property type="molecule type" value="Genomic_DNA"/>
</dbReference>
<keyword evidence="4" id="KW-1185">Reference proteome</keyword>
<feature type="coiled-coil region" evidence="1">
    <location>
        <begin position="99"/>
        <end position="130"/>
    </location>
</feature>
<feature type="compositionally biased region" description="Basic and acidic residues" evidence="2">
    <location>
        <begin position="164"/>
        <end position="177"/>
    </location>
</feature>
<dbReference type="Proteomes" id="UP000709295">
    <property type="component" value="Unassembled WGS sequence"/>
</dbReference>
<sequence length="201" mass="22360">MDAASEPATTPPQAPTPQRRNNYSEEDDIALLRQVLLDCPFGKPRGNVMQHCNTLAATLVASPAFARSKLIGKNGQSRMNQLVITHGEATKEAALLSGVSEEVSEKDQLLDELAELLDDAKHVHECTKKEEQKKHERDEEASLVARRVATVRLVQSSAAEEEGSPPKKPAEQARLRIKESERMMELLDVFTQRLVDTMHNK</sequence>
<evidence type="ECO:0000256" key="1">
    <source>
        <dbReference type="SAM" id="Coils"/>
    </source>
</evidence>
<evidence type="ECO:0000313" key="4">
    <source>
        <dbReference type="Proteomes" id="UP000709295"/>
    </source>
</evidence>
<feature type="region of interest" description="Disordered" evidence="2">
    <location>
        <begin position="1"/>
        <end position="25"/>
    </location>
</feature>
<proteinExistence type="predicted"/>
<feature type="region of interest" description="Disordered" evidence="2">
    <location>
        <begin position="155"/>
        <end position="177"/>
    </location>
</feature>
<organism evidence="3 4">
    <name type="scientific">Phytophthora aleatoria</name>
    <dbReference type="NCBI Taxonomy" id="2496075"/>
    <lineage>
        <taxon>Eukaryota</taxon>
        <taxon>Sar</taxon>
        <taxon>Stramenopiles</taxon>
        <taxon>Oomycota</taxon>
        <taxon>Peronosporomycetes</taxon>
        <taxon>Peronosporales</taxon>
        <taxon>Peronosporaceae</taxon>
        <taxon>Phytophthora</taxon>
    </lineage>
</organism>
<gene>
    <name evidence="3" type="ORF">JG688_00016331</name>
</gene>
<name>A0A8J5I4H4_9STRA</name>
<dbReference type="AlphaFoldDB" id="A0A8J5I4H4"/>
<keyword evidence="1" id="KW-0175">Coiled coil</keyword>
<comment type="caution">
    <text evidence="3">The sequence shown here is derived from an EMBL/GenBank/DDBJ whole genome shotgun (WGS) entry which is preliminary data.</text>
</comment>
<dbReference type="PANTHER" id="PTHR37558">
    <property type="entry name" value="HTH CENPB-TYPE DOMAIN-CONTAINING PROTEIN"/>
    <property type="match status" value="1"/>
</dbReference>
<evidence type="ECO:0000256" key="2">
    <source>
        <dbReference type="SAM" id="MobiDB-lite"/>
    </source>
</evidence>
<reference evidence="3" key="1">
    <citation type="submission" date="2021-01" db="EMBL/GenBank/DDBJ databases">
        <title>Phytophthora aleatoria, a newly-described species from Pinus radiata is distinct from Phytophthora cactorum isolates based on comparative genomics.</title>
        <authorList>
            <person name="Mcdougal R."/>
            <person name="Panda P."/>
            <person name="Williams N."/>
            <person name="Studholme D.J."/>
        </authorList>
    </citation>
    <scope>NUCLEOTIDE SEQUENCE</scope>
    <source>
        <strain evidence="3">NZFS 4037</strain>
    </source>
</reference>
<dbReference type="PANTHER" id="PTHR37558:SF1">
    <property type="entry name" value="HTH CENPB-TYPE DOMAIN-CONTAINING PROTEIN"/>
    <property type="match status" value="1"/>
</dbReference>